<reference evidence="1" key="1">
    <citation type="journal article" date="2023" name="Mol. Phylogenet. Evol.">
        <title>Genome-scale phylogeny and comparative genomics of the fungal order Sordariales.</title>
        <authorList>
            <person name="Hensen N."/>
            <person name="Bonometti L."/>
            <person name="Westerberg I."/>
            <person name="Brannstrom I.O."/>
            <person name="Guillou S."/>
            <person name="Cros-Aarteil S."/>
            <person name="Calhoun S."/>
            <person name="Haridas S."/>
            <person name="Kuo A."/>
            <person name="Mondo S."/>
            <person name="Pangilinan J."/>
            <person name="Riley R."/>
            <person name="LaButti K."/>
            <person name="Andreopoulos B."/>
            <person name="Lipzen A."/>
            <person name="Chen C."/>
            <person name="Yan M."/>
            <person name="Daum C."/>
            <person name="Ng V."/>
            <person name="Clum A."/>
            <person name="Steindorff A."/>
            <person name="Ohm R.A."/>
            <person name="Martin F."/>
            <person name="Silar P."/>
            <person name="Natvig D.O."/>
            <person name="Lalanne C."/>
            <person name="Gautier V."/>
            <person name="Ament-Velasquez S.L."/>
            <person name="Kruys A."/>
            <person name="Hutchinson M.I."/>
            <person name="Powell A.J."/>
            <person name="Barry K."/>
            <person name="Miller A.N."/>
            <person name="Grigoriev I.V."/>
            <person name="Debuchy R."/>
            <person name="Gladieux P."/>
            <person name="Hiltunen Thoren M."/>
            <person name="Johannesson H."/>
        </authorList>
    </citation>
    <scope>NUCLEOTIDE SEQUENCE</scope>
    <source>
        <strain evidence="1">PSN324</strain>
    </source>
</reference>
<proteinExistence type="predicted"/>
<sequence>MAASSSNIVVDLDDAIVEPAQEKNWGGPPEPLSPYFAPVEDPTTSVPSILPPSKAIQDIFQGAATQSFFDLPVRLRRLAEEVSCRRPFKVQFGRGSVKTTFQLINASTWQGSLLMKSEDLWLPPPPPSPAADDEIPSQGVYEIAQIVENSAPICNHRTWATEYPQFLVSDDARRFQFQTIKLNDLSAHLQCVFNHWDGCNCNASTHWGAV</sequence>
<dbReference type="Proteomes" id="UP001321749">
    <property type="component" value="Unassembled WGS sequence"/>
</dbReference>
<reference evidence="1" key="2">
    <citation type="submission" date="2023-06" db="EMBL/GenBank/DDBJ databases">
        <authorList>
            <consortium name="Lawrence Berkeley National Laboratory"/>
            <person name="Mondo S.J."/>
            <person name="Hensen N."/>
            <person name="Bonometti L."/>
            <person name="Westerberg I."/>
            <person name="Brannstrom I.O."/>
            <person name="Guillou S."/>
            <person name="Cros-Aarteil S."/>
            <person name="Calhoun S."/>
            <person name="Haridas S."/>
            <person name="Kuo A."/>
            <person name="Pangilinan J."/>
            <person name="Riley R."/>
            <person name="Labutti K."/>
            <person name="Andreopoulos B."/>
            <person name="Lipzen A."/>
            <person name="Chen C."/>
            <person name="Yanf M."/>
            <person name="Daum C."/>
            <person name="Ng V."/>
            <person name="Clum A."/>
            <person name="Steindorff A."/>
            <person name="Ohm R."/>
            <person name="Martin F."/>
            <person name="Silar P."/>
            <person name="Natvig D."/>
            <person name="Lalanne C."/>
            <person name="Gautier V."/>
            <person name="Ament-Velasquez S.L."/>
            <person name="Kruys A."/>
            <person name="Hutchinson M.I."/>
            <person name="Powell A.J."/>
            <person name="Barry K."/>
            <person name="Miller A.N."/>
            <person name="Grigoriev I.V."/>
            <person name="Debuchy R."/>
            <person name="Gladieux P."/>
            <person name="Thoren M.H."/>
            <person name="Johannesson H."/>
        </authorList>
    </citation>
    <scope>NUCLEOTIDE SEQUENCE</scope>
    <source>
        <strain evidence="1">PSN324</strain>
    </source>
</reference>
<name>A0AAV9I058_9PEZI</name>
<dbReference type="EMBL" id="MU864940">
    <property type="protein sequence ID" value="KAK4465391.1"/>
    <property type="molecule type" value="Genomic_DNA"/>
</dbReference>
<organism evidence="1 2">
    <name type="scientific">Cladorrhinum samala</name>
    <dbReference type="NCBI Taxonomy" id="585594"/>
    <lineage>
        <taxon>Eukaryota</taxon>
        <taxon>Fungi</taxon>
        <taxon>Dikarya</taxon>
        <taxon>Ascomycota</taxon>
        <taxon>Pezizomycotina</taxon>
        <taxon>Sordariomycetes</taxon>
        <taxon>Sordariomycetidae</taxon>
        <taxon>Sordariales</taxon>
        <taxon>Podosporaceae</taxon>
        <taxon>Cladorrhinum</taxon>
    </lineage>
</organism>
<comment type="caution">
    <text evidence="1">The sequence shown here is derived from an EMBL/GenBank/DDBJ whole genome shotgun (WGS) entry which is preliminary data.</text>
</comment>
<evidence type="ECO:0000313" key="2">
    <source>
        <dbReference type="Proteomes" id="UP001321749"/>
    </source>
</evidence>
<accession>A0AAV9I058</accession>
<gene>
    <name evidence="1" type="ORF">QBC42DRAFT_248709</name>
</gene>
<keyword evidence="2" id="KW-1185">Reference proteome</keyword>
<dbReference type="AlphaFoldDB" id="A0AAV9I058"/>
<evidence type="ECO:0000313" key="1">
    <source>
        <dbReference type="EMBL" id="KAK4465391.1"/>
    </source>
</evidence>
<protein>
    <submittedName>
        <fullName evidence="1">Uncharacterized protein</fullName>
    </submittedName>
</protein>